<comment type="subcellular location">
    <subcellularLocation>
        <location evidence="1">Cell membrane</location>
        <topology evidence="1">Multi-pass membrane protein</topology>
    </subcellularLocation>
</comment>
<name>A0A2S6NHJ7_9HYPH</name>
<gene>
    <name evidence="11" type="ORF">CCR94_00045</name>
</gene>
<feature type="transmembrane region" description="Helical" evidence="8">
    <location>
        <begin position="416"/>
        <end position="436"/>
    </location>
</feature>
<sequence length="450" mass="48737">MIRLLNKILGRFGASPFGGLPFGANTRGANPRGAMPFGAYERMLALRYLRARRHRFLPSAIAGLSITGITVGVMALIIVMAVMNGMRAELVGKIIGVNGHFFLQPIDTPMTDYKDVAAKLETIPGVKRAIPMVESPAGISSASQQTGALVRGVSGDDLKRLPGIEGNVRQGTLEGFDASGGLAIGQRMADNLGVRVGDTVSILTAKGAQTPFGVTPRMKAYPVKAIFQFGLSDFDQLFVYMPLDEAQAFFNKTGEVSVIEGFVDNPEAMDDLRMQIEATIERPNIFTDWRQRNKGFFDVLKVESQAIFMILAIIVAVAALLIVQGLILLVKDKTHDIAILRTMGATRGAVLRIFILTGVVIGVIGTALGVGLGVPLALHLDAVRQFLNRVFSLNLFPAQYYFGLSQLPTVVERHEVVMVAFLTIGLSFAATLYPAWRAARLDPVEALRHE</sequence>
<dbReference type="GO" id="GO:0044874">
    <property type="term" value="P:lipoprotein localization to outer membrane"/>
    <property type="evidence" value="ECO:0007669"/>
    <property type="project" value="TreeGrafter"/>
</dbReference>
<evidence type="ECO:0000256" key="3">
    <source>
        <dbReference type="ARBA" id="ARBA00022448"/>
    </source>
</evidence>
<feature type="transmembrane region" description="Helical" evidence="8">
    <location>
        <begin position="350"/>
        <end position="374"/>
    </location>
</feature>
<evidence type="ECO:0000256" key="8">
    <source>
        <dbReference type="SAM" id="Phobius"/>
    </source>
</evidence>
<dbReference type="InterPro" id="IPR011925">
    <property type="entry name" value="LolCE_TM"/>
</dbReference>
<accession>A0A2S6NHJ7</accession>
<keyword evidence="7 8" id="KW-0472">Membrane</keyword>
<feature type="domain" description="ABC3 transporter permease C-terminal" evidence="9">
    <location>
        <begin position="309"/>
        <end position="443"/>
    </location>
</feature>
<keyword evidence="12" id="KW-1185">Reference proteome</keyword>
<proteinExistence type="inferred from homology"/>
<evidence type="ECO:0000256" key="2">
    <source>
        <dbReference type="ARBA" id="ARBA00005236"/>
    </source>
</evidence>
<comment type="similarity">
    <text evidence="2">Belongs to the ABC-4 integral membrane protein family. LolC/E subfamily.</text>
</comment>
<reference evidence="11 12" key="1">
    <citation type="journal article" date="2018" name="Arch. Microbiol.">
        <title>New insights into the metabolic potential of the phototrophic purple bacterium Rhodopila globiformis DSM 161(T) from its draft genome sequence and evidence for a vanadium-dependent nitrogenase.</title>
        <authorList>
            <person name="Imhoff J.F."/>
            <person name="Rahn T."/>
            <person name="Kunzel S."/>
            <person name="Neulinger S.C."/>
        </authorList>
    </citation>
    <scope>NUCLEOTIDE SEQUENCE [LARGE SCALE GENOMIC DNA]</scope>
    <source>
        <strain evidence="11 12">DSM 16996</strain>
    </source>
</reference>
<dbReference type="GO" id="GO:0098797">
    <property type="term" value="C:plasma membrane protein complex"/>
    <property type="evidence" value="ECO:0007669"/>
    <property type="project" value="TreeGrafter"/>
</dbReference>
<dbReference type="GO" id="GO:0042953">
    <property type="term" value="P:lipoprotein transport"/>
    <property type="evidence" value="ECO:0007669"/>
    <property type="project" value="InterPro"/>
</dbReference>
<keyword evidence="6 8" id="KW-1133">Transmembrane helix</keyword>
<keyword evidence="4" id="KW-1003">Cell membrane</keyword>
<dbReference type="InterPro" id="IPR051447">
    <property type="entry name" value="Lipoprotein-release_system"/>
</dbReference>
<dbReference type="AlphaFoldDB" id="A0A2S6NHJ7"/>
<dbReference type="Pfam" id="PF02687">
    <property type="entry name" value="FtsX"/>
    <property type="match status" value="1"/>
</dbReference>
<evidence type="ECO:0000313" key="12">
    <source>
        <dbReference type="Proteomes" id="UP000239089"/>
    </source>
</evidence>
<keyword evidence="3" id="KW-0813">Transport</keyword>
<feature type="domain" description="MacB-like periplasmic core" evidence="10">
    <location>
        <begin position="63"/>
        <end position="278"/>
    </location>
</feature>
<protein>
    <submittedName>
        <fullName evidence="11">Lipoprotein-releasing system transmembrane subunit LolC</fullName>
    </submittedName>
</protein>
<evidence type="ECO:0000256" key="5">
    <source>
        <dbReference type="ARBA" id="ARBA00022692"/>
    </source>
</evidence>
<dbReference type="InterPro" id="IPR025857">
    <property type="entry name" value="MacB_PCD"/>
</dbReference>
<evidence type="ECO:0000313" key="11">
    <source>
        <dbReference type="EMBL" id="PPQ34112.1"/>
    </source>
</evidence>
<evidence type="ECO:0000256" key="4">
    <source>
        <dbReference type="ARBA" id="ARBA00022475"/>
    </source>
</evidence>
<dbReference type="EMBL" id="NHSJ01000003">
    <property type="protein sequence ID" value="PPQ34112.1"/>
    <property type="molecule type" value="Genomic_DNA"/>
</dbReference>
<dbReference type="Pfam" id="PF12704">
    <property type="entry name" value="MacB_PCD"/>
    <property type="match status" value="1"/>
</dbReference>
<evidence type="ECO:0000259" key="9">
    <source>
        <dbReference type="Pfam" id="PF02687"/>
    </source>
</evidence>
<comment type="caution">
    <text evidence="11">The sequence shown here is derived from an EMBL/GenBank/DDBJ whole genome shotgun (WGS) entry which is preliminary data.</text>
</comment>
<organism evidence="11 12">
    <name type="scientific">Rhodoblastus sphagnicola</name>
    <dbReference type="NCBI Taxonomy" id="333368"/>
    <lineage>
        <taxon>Bacteria</taxon>
        <taxon>Pseudomonadati</taxon>
        <taxon>Pseudomonadota</taxon>
        <taxon>Alphaproteobacteria</taxon>
        <taxon>Hyphomicrobiales</taxon>
        <taxon>Rhodoblastaceae</taxon>
        <taxon>Rhodoblastus</taxon>
    </lineage>
</organism>
<dbReference type="InterPro" id="IPR003838">
    <property type="entry name" value="ABC3_permease_C"/>
</dbReference>
<feature type="transmembrane region" description="Helical" evidence="8">
    <location>
        <begin position="306"/>
        <end position="330"/>
    </location>
</feature>
<dbReference type="PANTHER" id="PTHR30489:SF0">
    <property type="entry name" value="LIPOPROTEIN-RELEASING SYSTEM TRANSMEMBRANE PROTEIN LOLE"/>
    <property type="match status" value="1"/>
</dbReference>
<evidence type="ECO:0000259" key="10">
    <source>
        <dbReference type="Pfam" id="PF12704"/>
    </source>
</evidence>
<keyword evidence="5 8" id="KW-0812">Transmembrane</keyword>
<dbReference type="Proteomes" id="UP000239089">
    <property type="component" value="Unassembled WGS sequence"/>
</dbReference>
<dbReference type="PANTHER" id="PTHR30489">
    <property type="entry name" value="LIPOPROTEIN-RELEASING SYSTEM TRANSMEMBRANE PROTEIN LOLE"/>
    <property type="match status" value="1"/>
</dbReference>
<evidence type="ECO:0000256" key="1">
    <source>
        <dbReference type="ARBA" id="ARBA00004651"/>
    </source>
</evidence>
<evidence type="ECO:0000256" key="7">
    <source>
        <dbReference type="ARBA" id="ARBA00023136"/>
    </source>
</evidence>
<dbReference type="NCBIfam" id="TIGR02212">
    <property type="entry name" value="lolCE"/>
    <property type="match status" value="1"/>
</dbReference>
<evidence type="ECO:0000256" key="6">
    <source>
        <dbReference type="ARBA" id="ARBA00022989"/>
    </source>
</evidence>
<dbReference type="OrthoDB" id="9808461at2"/>
<keyword evidence="11" id="KW-0449">Lipoprotein</keyword>
<feature type="transmembrane region" description="Helical" evidence="8">
    <location>
        <begin position="56"/>
        <end position="83"/>
    </location>
</feature>